<protein>
    <recommendedName>
        <fullName evidence="5">Transmembrane protein</fullName>
    </recommendedName>
</protein>
<keyword evidence="2" id="KW-1133">Transmembrane helix</keyword>
<feature type="transmembrane region" description="Helical" evidence="2">
    <location>
        <begin position="351"/>
        <end position="370"/>
    </location>
</feature>
<evidence type="ECO:0000313" key="3">
    <source>
        <dbReference type="EMBL" id="EKF31183.1"/>
    </source>
</evidence>
<name>K2M832_TRYCR</name>
<feature type="transmembrane region" description="Helical" evidence="2">
    <location>
        <begin position="240"/>
        <end position="261"/>
    </location>
</feature>
<evidence type="ECO:0000256" key="1">
    <source>
        <dbReference type="SAM" id="MobiDB-lite"/>
    </source>
</evidence>
<feature type="region of interest" description="Disordered" evidence="1">
    <location>
        <begin position="95"/>
        <end position="117"/>
    </location>
</feature>
<comment type="caution">
    <text evidence="3">The sequence shown here is derived from an EMBL/GenBank/DDBJ whole genome shotgun (WGS) entry which is preliminary data.</text>
</comment>
<dbReference type="AlphaFoldDB" id="K2M832"/>
<keyword evidence="4" id="KW-1185">Reference proteome</keyword>
<dbReference type="EMBL" id="AHKC01010964">
    <property type="protein sequence ID" value="EKF31183.1"/>
    <property type="molecule type" value="Genomic_DNA"/>
</dbReference>
<accession>K2M832</accession>
<evidence type="ECO:0000313" key="4">
    <source>
        <dbReference type="Proteomes" id="UP000007350"/>
    </source>
</evidence>
<feature type="region of interest" description="Disordered" evidence="1">
    <location>
        <begin position="395"/>
        <end position="414"/>
    </location>
</feature>
<keyword evidence="2" id="KW-0812">Transmembrane</keyword>
<feature type="compositionally biased region" description="Basic and acidic residues" evidence="1">
    <location>
        <begin position="396"/>
        <end position="414"/>
    </location>
</feature>
<dbReference type="OrthoDB" id="273060at2759"/>
<gene>
    <name evidence="3" type="ORF">MOQ_004985</name>
</gene>
<sequence>MCGKSIAYFFVSLSLFSGDKRLYGTLSLSKSKHNKINIYKDTVLPFLAQLTEMRRQRPFAGPFFVQHTCSCLFTYPFVAEFLARRFQRSSPGRLRLPKEHLTDNSYNSGSSGSSSSLRRKYDAGVFENTSGMPIGEVEEGRRGFLGFGRRAGRTMPVNPLSVLRSQDTDLKEDRSTGRFLQAVQMLRGKRRSRDVRLTLQLTPEQQQDIVNRYARTRWYSFLWYPVRNVTERQFKWWRRFAHFALLIVTLFGLAVALLLYYREVDTVLRLSPEDRHDYQKMVTGMRYSEIYRLSMEVFQKEDPLEALPAPARYHLLIEAARKKGWHRVDWELESRTRYPRSSLEDMDFIHLFYWSIMYIGSLVTGGGELFSDRFGDLMEVQETQRRRDMEANFVEHGPEPPEKCIGEKERGKSA</sequence>
<evidence type="ECO:0000256" key="2">
    <source>
        <dbReference type="SAM" id="Phobius"/>
    </source>
</evidence>
<dbReference type="Proteomes" id="UP000007350">
    <property type="component" value="Unassembled WGS sequence"/>
</dbReference>
<keyword evidence="2" id="KW-0472">Membrane</keyword>
<reference evidence="3 4" key="1">
    <citation type="journal article" date="2012" name="BMC Genomics">
        <title>Comparative genomic analysis of human infective Trypanosoma cruzi lineages with the bat-restricted subspecies T. cruzi marinkellei.</title>
        <authorList>
            <person name="Franzen O."/>
            <person name="Talavera-Lopez C."/>
            <person name="Ochaya S."/>
            <person name="Butler C.E."/>
            <person name="Messenger L.A."/>
            <person name="Lewis M.D."/>
            <person name="Llewellyn M.S."/>
            <person name="Marinkelle C.J."/>
            <person name="Tyler K.M."/>
            <person name="Miles M.A."/>
            <person name="Andersson B."/>
        </authorList>
    </citation>
    <scope>NUCLEOTIDE SEQUENCE [LARGE SCALE GENOMIC DNA]</scope>
    <source>
        <strain evidence="3 4">B7</strain>
    </source>
</reference>
<proteinExistence type="predicted"/>
<evidence type="ECO:0008006" key="5">
    <source>
        <dbReference type="Google" id="ProtNLM"/>
    </source>
</evidence>
<organism evidence="3 4">
    <name type="scientific">Trypanosoma cruzi marinkellei</name>
    <dbReference type="NCBI Taxonomy" id="85056"/>
    <lineage>
        <taxon>Eukaryota</taxon>
        <taxon>Discoba</taxon>
        <taxon>Euglenozoa</taxon>
        <taxon>Kinetoplastea</taxon>
        <taxon>Metakinetoplastina</taxon>
        <taxon>Trypanosomatida</taxon>
        <taxon>Trypanosomatidae</taxon>
        <taxon>Trypanosoma</taxon>
        <taxon>Schizotrypanum</taxon>
    </lineage>
</organism>